<dbReference type="GO" id="GO:0005737">
    <property type="term" value="C:cytoplasm"/>
    <property type="evidence" value="ECO:0007669"/>
    <property type="project" value="TreeGrafter"/>
</dbReference>
<feature type="compositionally biased region" description="Basic and acidic residues" evidence="4">
    <location>
        <begin position="417"/>
        <end position="427"/>
    </location>
</feature>
<dbReference type="InterPro" id="IPR017441">
    <property type="entry name" value="Protein_kinase_ATP_BS"/>
</dbReference>
<evidence type="ECO:0000256" key="4">
    <source>
        <dbReference type="SAM" id="MobiDB-lite"/>
    </source>
</evidence>
<sequence>MSDIEMMTDLPVVCGNRKAATILGSGCLMLATLQRDLSHLNCRLLNSLFALTSHCSSPHSSSSDVFPLTVQVPPPFHLSLQCYPGMPPKQSSANSPPPPALGTLIDNDTLELVEVLGVGGYGVVYRAVDPLARNYAVKCLISSHVHSGSRQRQLHMREIALHRLASAHPNVVTLHRVVEEHNYTYLVMDYASDGDLFSQILHHCRYLGQDHLIKHIFLQLLDAVEYCHSLGIYHRDLKPENVLCFDGGLRVAITDFGLATTDRFSEEFRTGSVYHMSPECQGGEFAPTGSYSPLFNDIWSLAIILLNLATGRNPWKSASSSDPTFQAYLQDPLNFLPTVLPISAEVNNILCRMLEVDWRRRTTLSEVRAAIQQVDHFYAEGVIFEGSMARCTWEIDVDIDESDSDSSTPGEPEEQPEELRSRWSRDSDSDMEYARHSVRDPMWDDEYSSCNATWAIESSIRSPSPSVLEPLKIYEAPRTPPSTYSPLSPVASGSIPSVPSTPEGISVLRTRPTLGLSKPLKINTDCGRRIFFTGSNNTHATFSSMHTAVESATPFSSSFYLPSPNSISKISLPWTFSTMPSSVDLGVYATPGSHHTDPTSWDYPDTDYVSSYPSTTTSSSESVVGLDLDVTSKKMLEDTSPAHLAIWRRDPVINKAMNSYVPAVIMNTCRQEAYAKRSTLPAHPPLSFQPPHVVNGISGPLPRPSSPVPIPVPRSSNGSEEKRWSSSLWRFSFPRAISPPRTPPSTVEEEHRFRRGSLTDAFPFHSFFTSSPTLSWRRSPSPPASEPLSAPLSAAPPQTARLHEQCRQAARPRTRRPWFSPGKLFATAGAS</sequence>
<evidence type="ECO:0000256" key="2">
    <source>
        <dbReference type="ARBA" id="ARBA00022840"/>
    </source>
</evidence>
<dbReference type="AlphaFoldDB" id="A0A8I2YR50"/>
<evidence type="ECO:0000256" key="1">
    <source>
        <dbReference type="ARBA" id="ARBA00022741"/>
    </source>
</evidence>
<feature type="region of interest" description="Disordered" evidence="4">
    <location>
        <begin position="772"/>
        <end position="831"/>
    </location>
</feature>
<evidence type="ECO:0000313" key="6">
    <source>
        <dbReference type="EMBL" id="KAG6377539.1"/>
    </source>
</evidence>
<keyword evidence="2 3" id="KW-0067">ATP-binding</keyword>
<dbReference type="SMART" id="SM00220">
    <property type="entry name" value="S_TKc"/>
    <property type="match status" value="1"/>
</dbReference>
<feature type="region of interest" description="Disordered" evidence="4">
    <location>
        <begin position="691"/>
        <end position="720"/>
    </location>
</feature>
<evidence type="ECO:0000256" key="3">
    <source>
        <dbReference type="PROSITE-ProRule" id="PRU10141"/>
    </source>
</evidence>
<keyword evidence="1 3" id="KW-0547">Nucleotide-binding</keyword>
<dbReference type="GO" id="GO:0035556">
    <property type="term" value="P:intracellular signal transduction"/>
    <property type="evidence" value="ECO:0007669"/>
    <property type="project" value="TreeGrafter"/>
</dbReference>
<dbReference type="PANTHER" id="PTHR24346:SF30">
    <property type="entry name" value="MATERNAL EMBRYONIC LEUCINE ZIPPER KINASE"/>
    <property type="match status" value="1"/>
</dbReference>
<feature type="domain" description="Protein kinase" evidence="5">
    <location>
        <begin position="110"/>
        <end position="379"/>
    </location>
</feature>
<dbReference type="PROSITE" id="PS50011">
    <property type="entry name" value="PROTEIN_KINASE_DOM"/>
    <property type="match status" value="1"/>
</dbReference>
<dbReference type="Pfam" id="PF00069">
    <property type="entry name" value="Pkinase"/>
    <property type="match status" value="1"/>
</dbReference>
<accession>A0A8I2YR50</accession>
<dbReference type="SUPFAM" id="SSF56112">
    <property type="entry name" value="Protein kinase-like (PK-like)"/>
    <property type="match status" value="1"/>
</dbReference>
<feature type="region of interest" description="Disordered" evidence="4">
    <location>
        <begin position="400"/>
        <end position="427"/>
    </location>
</feature>
<dbReference type="EMBL" id="JAGFBS010000009">
    <property type="protein sequence ID" value="KAG6377539.1"/>
    <property type="molecule type" value="Genomic_DNA"/>
</dbReference>
<dbReference type="GO" id="GO:0004674">
    <property type="term" value="F:protein serine/threonine kinase activity"/>
    <property type="evidence" value="ECO:0007669"/>
    <property type="project" value="UniProtKB-KW"/>
</dbReference>
<proteinExistence type="predicted"/>
<dbReference type="PROSITE" id="PS00107">
    <property type="entry name" value="PROTEIN_KINASE_ATP"/>
    <property type="match status" value="1"/>
</dbReference>
<comment type="caution">
    <text evidence="6">The sequence shown here is derived from an EMBL/GenBank/DDBJ whole genome shotgun (WGS) entry which is preliminary data.</text>
</comment>
<name>A0A8I2YR50_9AGAM</name>
<dbReference type="PROSITE" id="PS00108">
    <property type="entry name" value="PROTEIN_KINASE_ST"/>
    <property type="match status" value="1"/>
</dbReference>
<keyword evidence="6" id="KW-0808">Transferase</keyword>
<dbReference type="Gene3D" id="1.10.510.10">
    <property type="entry name" value="Transferase(Phosphotransferase) domain 1"/>
    <property type="match status" value="1"/>
</dbReference>
<feature type="binding site" evidence="3">
    <location>
        <position position="138"/>
    </location>
    <ligand>
        <name>ATP</name>
        <dbReference type="ChEBI" id="CHEBI:30616"/>
    </ligand>
</feature>
<dbReference type="InterPro" id="IPR000719">
    <property type="entry name" value="Prot_kinase_dom"/>
</dbReference>
<dbReference type="OrthoDB" id="541276at2759"/>
<feature type="compositionally biased region" description="Pro residues" evidence="4">
    <location>
        <begin position="701"/>
        <end position="712"/>
    </location>
</feature>
<dbReference type="InterPro" id="IPR011009">
    <property type="entry name" value="Kinase-like_dom_sf"/>
</dbReference>
<feature type="compositionally biased region" description="Low complexity" evidence="4">
    <location>
        <begin position="786"/>
        <end position="797"/>
    </location>
</feature>
<dbReference type="GO" id="GO:0005524">
    <property type="term" value="F:ATP binding"/>
    <property type="evidence" value="ECO:0007669"/>
    <property type="project" value="UniProtKB-UniRule"/>
</dbReference>
<gene>
    <name evidence="6" type="ORF">JVT61DRAFT_15353</name>
</gene>
<evidence type="ECO:0000259" key="5">
    <source>
        <dbReference type="PROSITE" id="PS50011"/>
    </source>
</evidence>
<protein>
    <submittedName>
        <fullName evidence="6">Serine/threonine protein kinase, negative regulator of sexual conjugation and meiosis</fullName>
    </submittedName>
</protein>
<dbReference type="InterPro" id="IPR008271">
    <property type="entry name" value="Ser/Thr_kinase_AS"/>
</dbReference>
<evidence type="ECO:0000313" key="7">
    <source>
        <dbReference type="Proteomes" id="UP000683000"/>
    </source>
</evidence>
<keyword evidence="6" id="KW-0418">Kinase</keyword>
<dbReference type="Proteomes" id="UP000683000">
    <property type="component" value="Unassembled WGS sequence"/>
</dbReference>
<reference evidence="6" key="1">
    <citation type="submission" date="2021-03" db="EMBL/GenBank/DDBJ databases">
        <title>Evolutionary innovations through gain and loss of genes in the ectomycorrhizal Boletales.</title>
        <authorList>
            <person name="Wu G."/>
            <person name="Miyauchi S."/>
            <person name="Morin E."/>
            <person name="Yang Z.-L."/>
            <person name="Xu J."/>
            <person name="Martin F.M."/>
        </authorList>
    </citation>
    <scope>NUCLEOTIDE SEQUENCE</scope>
    <source>
        <strain evidence="6">BR01</strain>
    </source>
</reference>
<keyword evidence="6" id="KW-0723">Serine/threonine-protein kinase</keyword>
<organism evidence="6 7">
    <name type="scientific">Boletus reticuloceps</name>
    <dbReference type="NCBI Taxonomy" id="495285"/>
    <lineage>
        <taxon>Eukaryota</taxon>
        <taxon>Fungi</taxon>
        <taxon>Dikarya</taxon>
        <taxon>Basidiomycota</taxon>
        <taxon>Agaricomycotina</taxon>
        <taxon>Agaricomycetes</taxon>
        <taxon>Agaricomycetidae</taxon>
        <taxon>Boletales</taxon>
        <taxon>Boletineae</taxon>
        <taxon>Boletaceae</taxon>
        <taxon>Boletoideae</taxon>
        <taxon>Boletus</taxon>
    </lineage>
</organism>
<keyword evidence="7" id="KW-1185">Reference proteome</keyword>
<dbReference type="PANTHER" id="PTHR24346">
    <property type="entry name" value="MAP/MICROTUBULE AFFINITY-REGULATING KINASE"/>
    <property type="match status" value="1"/>
</dbReference>